<evidence type="ECO:0000256" key="7">
    <source>
        <dbReference type="ARBA" id="ARBA00043129"/>
    </source>
</evidence>
<evidence type="ECO:0000313" key="12">
    <source>
        <dbReference type="EMBL" id="CAH1389027.1"/>
    </source>
</evidence>
<evidence type="ECO:0000256" key="11">
    <source>
        <dbReference type="PIRSR" id="PIRSR016958-1"/>
    </source>
</evidence>
<dbReference type="Gene3D" id="3.40.50.150">
    <property type="entry name" value="Vaccinia Virus protein VP39"/>
    <property type="match status" value="1"/>
</dbReference>
<dbReference type="CDD" id="cd02440">
    <property type="entry name" value="AdoMet_MTases"/>
    <property type="match status" value="1"/>
</dbReference>
<feature type="binding site" evidence="11">
    <location>
        <position position="77"/>
    </location>
    <ligand>
        <name>S-adenosyl-L-methionine</name>
        <dbReference type="ChEBI" id="CHEBI:59789"/>
    </ligand>
</feature>
<comment type="catalytic activity">
    <reaction evidence="10">
        <text>N-terminal L-alanyl-L-prolyl-L-lysyl-[protein] + 3 S-adenosyl-L-methionine = N-terminal N,N,N-trimethyl-L-alanyl-L-prolyl-L-lysyl-[protein] + 3 S-adenosyl-L-homocysteine + 3 H(+)</text>
        <dbReference type="Rhea" id="RHEA:54712"/>
        <dbReference type="Rhea" id="RHEA-COMP:13785"/>
        <dbReference type="Rhea" id="RHEA-COMP:13971"/>
        <dbReference type="ChEBI" id="CHEBI:15378"/>
        <dbReference type="ChEBI" id="CHEBI:57856"/>
        <dbReference type="ChEBI" id="CHEBI:59789"/>
        <dbReference type="ChEBI" id="CHEBI:138057"/>
        <dbReference type="ChEBI" id="CHEBI:138315"/>
        <dbReference type="EC" id="2.1.1.244"/>
    </reaction>
</comment>
<evidence type="ECO:0000256" key="5">
    <source>
        <dbReference type="ARBA" id="ARBA00039112"/>
    </source>
</evidence>
<dbReference type="FunFam" id="3.40.50.150:FF:000025">
    <property type="entry name" value="N-terminal Xaa-Pro-Lys N-methyltransferase 1"/>
    <property type="match status" value="1"/>
</dbReference>
<comment type="catalytic activity">
    <reaction evidence="9">
        <text>N-terminal L-prolyl-L-prolyl-L-lysyl-[protein] + 2 S-adenosyl-L-methionine = N-terminal N,N-dimethyl-L-prolyl-L-prolyl-L-lysyl-[protein] + 2 S-adenosyl-L-homocysteine + 2 H(+)</text>
        <dbReference type="Rhea" id="RHEA:54736"/>
        <dbReference type="Rhea" id="RHEA-COMP:13787"/>
        <dbReference type="Rhea" id="RHEA-COMP:13974"/>
        <dbReference type="ChEBI" id="CHEBI:15378"/>
        <dbReference type="ChEBI" id="CHEBI:57856"/>
        <dbReference type="ChEBI" id="CHEBI:59789"/>
        <dbReference type="ChEBI" id="CHEBI:138059"/>
        <dbReference type="ChEBI" id="CHEBI:138318"/>
        <dbReference type="EC" id="2.1.1.244"/>
    </reaction>
</comment>
<dbReference type="GO" id="GO:0071885">
    <property type="term" value="F:N-terminal protein N-methyltransferase activity"/>
    <property type="evidence" value="ECO:0007669"/>
    <property type="project" value="UniProtKB-EC"/>
</dbReference>
<evidence type="ECO:0000256" key="1">
    <source>
        <dbReference type="ARBA" id="ARBA00009059"/>
    </source>
</evidence>
<dbReference type="InterPro" id="IPR029063">
    <property type="entry name" value="SAM-dependent_MTases_sf"/>
</dbReference>
<dbReference type="OrthoDB" id="1298661at2759"/>
<dbReference type="InterPro" id="IPR008576">
    <property type="entry name" value="MeTrfase_NTM1"/>
</dbReference>
<dbReference type="PANTHER" id="PTHR12753">
    <property type="entry name" value="AD-003 - RELATED"/>
    <property type="match status" value="1"/>
</dbReference>
<evidence type="ECO:0000313" key="13">
    <source>
        <dbReference type="Proteomes" id="UP001152798"/>
    </source>
</evidence>
<dbReference type="Proteomes" id="UP001152798">
    <property type="component" value="Chromosome 1"/>
</dbReference>
<dbReference type="AlphaFoldDB" id="A0A9P0H1N4"/>
<comment type="catalytic activity">
    <reaction evidence="8">
        <text>N-terminal L-seryl-L-prolyl-L-lysyl-[protein] + 3 S-adenosyl-L-methionine = N-terminal N,N,N-trimethyl-L-seryl-L-prolyl-L-lysyl-[protein] + 3 S-adenosyl-L-homocysteine + 3 H(+)</text>
        <dbReference type="Rhea" id="RHEA:54724"/>
        <dbReference type="Rhea" id="RHEA-COMP:13789"/>
        <dbReference type="Rhea" id="RHEA-COMP:13973"/>
        <dbReference type="ChEBI" id="CHEBI:15378"/>
        <dbReference type="ChEBI" id="CHEBI:57856"/>
        <dbReference type="ChEBI" id="CHEBI:59789"/>
        <dbReference type="ChEBI" id="CHEBI:138061"/>
        <dbReference type="ChEBI" id="CHEBI:138317"/>
        <dbReference type="EC" id="2.1.1.244"/>
    </reaction>
</comment>
<proteinExistence type="inferred from homology"/>
<protein>
    <recommendedName>
        <fullName evidence="6">Alpha N-terminal protein methyltransferase 1</fullName>
        <ecNumber evidence="5">2.1.1.244</ecNumber>
    </recommendedName>
    <alternativeName>
        <fullName evidence="7">X-Pro-Lys N-terminal protein methyltransferase 1</fullName>
    </alternativeName>
</protein>
<dbReference type="PIRSF" id="PIRSF016958">
    <property type="entry name" value="DUF858_MeTrfase_lik"/>
    <property type="match status" value="1"/>
</dbReference>
<evidence type="ECO:0000256" key="6">
    <source>
        <dbReference type="ARBA" id="ARBA00039449"/>
    </source>
</evidence>
<comment type="similarity">
    <text evidence="1">Belongs to the methyltransferase superfamily. NTM1 family.</text>
</comment>
<dbReference type="SUPFAM" id="SSF53335">
    <property type="entry name" value="S-adenosyl-L-methionine-dependent methyltransferases"/>
    <property type="match status" value="1"/>
</dbReference>
<evidence type="ECO:0000256" key="10">
    <source>
        <dbReference type="ARBA" id="ARBA00048167"/>
    </source>
</evidence>
<organism evidence="12 13">
    <name type="scientific">Nezara viridula</name>
    <name type="common">Southern green stink bug</name>
    <name type="synonym">Cimex viridulus</name>
    <dbReference type="NCBI Taxonomy" id="85310"/>
    <lineage>
        <taxon>Eukaryota</taxon>
        <taxon>Metazoa</taxon>
        <taxon>Ecdysozoa</taxon>
        <taxon>Arthropoda</taxon>
        <taxon>Hexapoda</taxon>
        <taxon>Insecta</taxon>
        <taxon>Pterygota</taxon>
        <taxon>Neoptera</taxon>
        <taxon>Paraneoptera</taxon>
        <taxon>Hemiptera</taxon>
        <taxon>Heteroptera</taxon>
        <taxon>Panheteroptera</taxon>
        <taxon>Pentatomomorpha</taxon>
        <taxon>Pentatomoidea</taxon>
        <taxon>Pentatomidae</taxon>
        <taxon>Pentatominae</taxon>
        <taxon>Nezara</taxon>
    </lineage>
</organism>
<dbReference type="EC" id="2.1.1.244" evidence="5"/>
<keyword evidence="3" id="KW-0808">Transferase</keyword>
<keyword evidence="4 11" id="KW-0949">S-adenosyl-L-methionine</keyword>
<accession>A0A9P0H1N4</accession>
<feature type="binding site" evidence="11">
    <location>
        <position position="135"/>
    </location>
    <ligand>
        <name>S-adenosyl-L-methionine</name>
        <dbReference type="ChEBI" id="CHEBI:59789"/>
    </ligand>
</feature>
<evidence type="ECO:0000256" key="4">
    <source>
        <dbReference type="ARBA" id="ARBA00022691"/>
    </source>
</evidence>
<name>A0A9P0H1N4_NEZVI</name>
<dbReference type="PANTHER" id="PTHR12753:SF0">
    <property type="entry name" value="ALPHA N-TERMINAL PROTEIN METHYLTRANSFERASE 1"/>
    <property type="match status" value="1"/>
</dbReference>
<keyword evidence="13" id="KW-1185">Reference proteome</keyword>
<feature type="binding site" evidence="11">
    <location>
        <position position="72"/>
    </location>
    <ligand>
        <name>S-adenosyl-L-methionine</name>
        <dbReference type="ChEBI" id="CHEBI:59789"/>
    </ligand>
</feature>
<evidence type="ECO:0000256" key="3">
    <source>
        <dbReference type="ARBA" id="ARBA00022679"/>
    </source>
</evidence>
<reference evidence="12" key="1">
    <citation type="submission" date="2022-01" db="EMBL/GenBank/DDBJ databases">
        <authorList>
            <person name="King R."/>
        </authorList>
    </citation>
    <scope>NUCLEOTIDE SEQUENCE</scope>
</reference>
<gene>
    <name evidence="12" type="ORF">NEZAVI_LOCUS499</name>
</gene>
<feature type="binding site" evidence="11">
    <location>
        <begin position="120"/>
        <end position="121"/>
    </location>
    <ligand>
        <name>S-adenosyl-L-methionine</name>
        <dbReference type="ChEBI" id="CHEBI:59789"/>
    </ligand>
</feature>
<dbReference type="GO" id="GO:0032259">
    <property type="term" value="P:methylation"/>
    <property type="evidence" value="ECO:0007669"/>
    <property type="project" value="UniProtKB-KW"/>
</dbReference>
<evidence type="ECO:0000256" key="8">
    <source>
        <dbReference type="ARBA" id="ARBA00047306"/>
    </source>
</evidence>
<sequence>MECGEDESQNQEEPVFYSKAKTYWSNVSPTINGVLGGYGFISSCDIQGSEEFLSKVFKFENPPNRIRALDCGAGIGRITKHLLVKYFETVDLIDQNQDFIETAKAYVNSPQLGKLYCTGLQNFVPEIKYDIIWCQWVLGHLTDEDLTIFLKNCKNALQKNGIIVVKENVTSSGEIEKDDVDSSITRPLEILSNLLKESGLDCILMSAQTRFPKGLYPVKMFALR</sequence>
<evidence type="ECO:0000256" key="9">
    <source>
        <dbReference type="ARBA" id="ARBA00047885"/>
    </source>
</evidence>
<dbReference type="GO" id="GO:0005737">
    <property type="term" value="C:cytoplasm"/>
    <property type="evidence" value="ECO:0007669"/>
    <property type="project" value="TreeGrafter"/>
</dbReference>
<evidence type="ECO:0000256" key="2">
    <source>
        <dbReference type="ARBA" id="ARBA00022603"/>
    </source>
</evidence>
<dbReference type="EMBL" id="OV725077">
    <property type="protein sequence ID" value="CAH1389027.1"/>
    <property type="molecule type" value="Genomic_DNA"/>
</dbReference>
<dbReference type="Pfam" id="PF05891">
    <property type="entry name" value="Methyltransf_PK"/>
    <property type="match status" value="1"/>
</dbReference>
<keyword evidence="2" id="KW-0489">Methyltransferase</keyword>